<accession>A0A8K0NQC5</accession>
<keyword evidence="4 7" id="KW-0720">Serine protease</keyword>
<dbReference type="CDD" id="cd07017">
    <property type="entry name" value="S14_ClpP_2"/>
    <property type="match status" value="1"/>
</dbReference>
<dbReference type="InterPro" id="IPR018215">
    <property type="entry name" value="ClpP_Ser_AS"/>
</dbReference>
<evidence type="ECO:0000256" key="8">
    <source>
        <dbReference type="RuleBase" id="RU003567"/>
    </source>
</evidence>
<dbReference type="GO" id="GO:0009368">
    <property type="term" value="C:endopeptidase Clp complex"/>
    <property type="evidence" value="ECO:0007669"/>
    <property type="project" value="TreeGrafter"/>
</dbReference>
<evidence type="ECO:0000256" key="2">
    <source>
        <dbReference type="ARBA" id="ARBA00022670"/>
    </source>
</evidence>
<feature type="active site" evidence="5">
    <location>
        <position position="156"/>
    </location>
</feature>
<keyword evidence="10" id="KW-1185">Reference proteome</keyword>
<reference evidence="9" key="1">
    <citation type="submission" date="2020-04" db="EMBL/GenBank/DDBJ databases">
        <title>Analysis of mating type loci in Filobasidium floriforme.</title>
        <authorList>
            <person name="Nowrousian M."/>
        </authorList>
    </citation>
    <scope>NUCLEOTIDE SEQUENCE</scope>
    <source>
        <strain evidence="9">CBS 6242</strain>
    </source>
</reference>
<evidence type="ECO:0000256" key="6">
    <source>
        <dbReference type="PROSITE-ProRule" id="PRU10086"/>
    </source>
</evidence>
<dbReference type="SUPFAM" id="SSF52096">
    <property type="entry name" value="ClpP/crotonase"/>
    <property type="match status" value="1"/>
</dbReference>
<dbReference type="PRINTS" id="PR00127">
    <property type="entry name" value="CLPPROTEASEP"/>
</dbReference>
<dbReference type="GO" id="GO:0051117">
    <property type="term" value="F:ATPase binding"/>
    <property type="evidence" value="ECO:0007669"/>
    <property type="project" value="TreeGrafter"/>
</dbReference>
<sequence length="274" mass="29744">MSFAAPKFLSACGQLASTSLRRSARCVKTRQFSNLHWGAPQQATNSGGGSRMDEASFPVVRDALVPMVVEQTARGERSYDIYSRLLRERVVFLGPVNDVSSTLLTAQLLFLEAEDSKKPIKLYINSPGGSVTAGLGVYDTYISPPMHTFCMGQAASMGSLLLSAGAKGHRYCLPNASVMIHQPSGGASGQATDISIHAKEILRIRELLTEMYAEHCEVAGETFQGAKDRFERALERDHFMTAKEALSFGIIDKIVERRPPPTSTDADGAGKDKQ</sequence>
<evidence type="ECO:0000313" key="9">
    <source>
        <dbReference type="EMBL" id="KAG7544263.1"/>
    </source>
</evidence>
<evidence type="ECO:0000256" key="1">
    <source>
        <dbReference type="ARBA" id="ARBA00007039"/>
    </source>
</evidence>
<comment type="similarity">
    <text evidence="1 8">Belongs to the peptidase S14 family.</text>
</comment>
<dbReference type="HAMAP" id="MF_00444">
    <property type="entry name" value="ClpP"/>
    <property type="match status" value="1"/>
</dbReference>
<dbReference type="PANTHER" id="PTHR10381:SF11">
    <property type="entry name" value="ATP-DEPENDENT CLP PROTEASE PROTEOLYTIC SUBUNIT, MITOCHONDRIAL"/>
    <property type="match status" value="1"/>
</dbReference>
<evidence type="ECO:0000313" key="10">
    <source>
        <dbReference type="Proteomes" id="UP000812966"/>
    </source>
</evidence>
<evidence type="ECO:0000256" key="7">
    <source>
        <dbReference type="RuleBase" id="RU000549"/>
    </source>
</evidence>
<feature type="active site" evidence="6">
    <location>
        <position position="181"/>
    </location>
</feature>
<dbReference type="InterPro" id="IPR001907">
    <property type="entry name" value="ClpP"/>
</dbReference>
<dbReference type="GO" id="GO:0004252">
    <property type="term" value="F:serine-type endopeptidase activity"/>
    <property type="evidence" value="ECO:0007669"/>
    <property type="project" value="UniProtKB-EC"/>
</dbReference>
<dbReference type="Pfam" id="PF00574">
    <property type="entry name" value="CLP_protease"/>
    <property type="match status" value="1"/>
</dbReference>
<dbReference type="EC" id="3.4.21.92" evidence="7"/>
<name>A0A8K0NQC5_9TREE</name>
<dbReference type="GO" id="GO:0004176">
    <property type="term" value="F:ATP-dependent peptidase activity"/>
    <property type="evidence" value="ECO:0007669"/>
    <property type="project" value="InterPro"/>
</dbReference>
<dbReference type="InterPro" id="IPR033135">
    <property type="entry name" value="ClpP_His_AS"/>
</dbReference>
<dbReference type="PROSITE" id="PS00381">
    <property type="entry name" value="CLP_PROTEASE_SER"/>
    <property type="match status" value="1"/>
</dbReference>
<dbReference type="InterPro" id="IPR029045">
    <property type="entry name" value="ClpP/crotonase-like_dom_sf"/>
</dbReference>
<proteinExistence type="inferred from homology"/>
<dbReference type="NCBIfam" id="NF001368">
    <property type="entry name" value="PRK00277.1"/>
    <property type="match status" value="1"/>
</dbReference>
<keyword evidence="2 7" id="KW-0645">Protease</keyword>
<evidence type="ECO:0000256" key="3">
    <source>
        <dbReference type="ARBA" id="ARBA00022801"/>
    </source>
</evidence>
<dbReference type="FunFam" id="3.90.226.10:FF:000001">
    <property type="entry name" value="ATP-dependent Clp protease proteolytic subunit"/>
    <property type="match status" value="1"/>
</dbReference>
<dbReference type="OrthoDB" id="2017408at2759"/>
<gene>
    <name evidence="9" type="ORF">FFLO_03376</name>
</gene>
<dbReference type="EMBL" id="JABELV010000061">
    <property type="protein sequence ID" value="KAG7544263.1"/>
    <property type="molecule type" value="Genomic_DNA"/>
</dbReference>
<dbReference type="Gene3D" id="3.90.226.10">
    <property type="entry name" value="2-enoyl-CoA Hydratase, Chain A, domain 1"/>
    <property type="match status" value="1"/>
</dbReference>
<dbReference type="Proteomes" id="UP000812966">
    <property type="component" value="Unassembled WGS sequence"/>
</dbReference>
<dbReference type="PANTHER" id="PTHR10381">
    <property type="entry name" value="ATP-DEPENDENT CLP PROTEASE PROTEOLYTIC SUBUNIT"/>
    <property type="match status" value="1"/>
</dbReference>
<keyword evidence="3 7" id="KW-0378">Hydrolase</keyword>
<dbReference type="InterPro" id="IPR023562">
    <property type="entry name" value="ClpP/TepA"/>
</dbReference>
<organism evidence="9 10">
    <name type="scientific">Filobasidium floriforme</name>
    <dbReference type="NCBI Taxonomy" id="5210"/>
    <lineage>
        <taxon>Eukaryota</taxon>
        <taxon>Fungi</taxon>
        <taxon>Dikarya</taxon>
        <taxon>Basidiomycota</taxon>
        <taxon>Agaricomycotina</taxon>
        <taxon>Tremellomycetes</taxon>
        <taxon>Filobasidiales</taxon>
        <taxon>Filobasidiaceae</taxon>
        <taxon>Filobasidium</taxon>
    </lineage>
</organism>
<evidence type="ECO:0000256" key="5">
    <source>
        <dbReference type="PROSITE-ProRule" id="PRU10085"/>
    </source>
</evidence>
<evidence type="ECO:0000256" key="4">
    <source>
        <dbReference type="ARBA" id="ARBA00022825"/>
    </source>
</evidence>
<dbReference type="PROSITE" id="PS00382">
    <property type="entry name" value="CLP_PROTEASE_HIS"/>
    <property type="match status" value="1"/>
</dbReference>
<comment type="caution">
    <text evidence="9">The sequence shown here is derived from an EMBL/GenBank/DDBJ whole genome shotgun (WGS) entry which is preliminary data.</text>
</comment>
<protein>
    <recommendedName>
        <fullName evidence="8">ATP-dependent Clp protease proteolytic subunit</fullName>
        <ecNumber evidence="7">3.4.21.92</ecNumber>
    </recommendedName>
</protein>
<dbReference type="GO" id="GO:0006515">
    <property type="term" value="P:protein quality control for misfolded or incompletely synthesized proteins"/>
    <property type="evidence" value="ECO:0007669"/>
    <property type="project" value="TreeGrafter"/>
</dbReference>
<dbReference type="AlphaFoldDB" id="A0A8K0NQC5"/>